<feature type="transmembrane region" description="Helical" evidence="1">
    <location>
        <begin position="102"/>
        <end position="123"/>
    </location>
</feature>
<accession>A0ABX0TT84</accession>
<name>A0ABX0TT84_9SPHN</name>
<keyword evidence="1" id="KW-0812">Transmembrane</keyword>
<dbReference type="RefSeq" id="WP_167073639.1">
    <property type="nucleotide sequence ID" value="NZ_JAAOZC010000005.1"/>
</dbReference>
<evidence type="ECO:0000313" key="3">
    <source>
        <dbReference type="Proteomes" id="UP000727456"/>
    </source>
</evidence>
<evidence type="ECO:0000313" key="2">
    <source>
        <dbReference type="EMBL" id="NIJ08724.1"/>
    </source>
</evidence>
<dbReference type="Proteomes" id="UP000727456">
    <property type="component" value="Unassembled WGS sequence"/>
</dbReference>
<feature type="transmembrane region" description="Helical" evidence="1">
    <location>
        <begin position="72"/>
        <end position="95"/>
    </location>
</feature>
<keyword evidence="1" id="KW-1133">Transmembrane helix</keyword>
<dbReference type="EMBL" id="JAAOZC010000005">
    <property type="protein sequence ID" value="NIJ08724.1"/>
    <property type="molecule type" value="Genomic_DNA"/>
</dbReference>
<comment type="caution">
    <text evidence="2">The sequence shown here is derived from an EMBL/GenBank/DDBJ whole genome shotgun (WGS) entry which is preliminary data.</text>
</comment>
<keyword evidence="3" id="KW-1185">Reference proteome</keyword>
<organism evidence="2 3">
    <name type="scientific">Sphingomonas vulcanisoli</name>
    <dbReference type="NCBI Taxonomy" id="1658060"/>
    <lineage>
        <taxon>Bacteria</taxon>
        <taxon>Pseudomonadati</taxon>
        <taxon>Pseudomonadota</taxon>
        <taxon>Alphaproteobacteria</taxon>
        <taxon>Sphingomonadales</taxon>
        <taxon>Sphingomonadaceae</taxon>
        <taxon>Sphingomonas</taxon>
    </lineage>
</organism>
<reference evidence="2 3" key="1">
    <citation type="submission" date="2020-03" db="EMBL/GenBank/DDBJ databases">
        <title>Genomic Encyclopedia of Type Strains, Phase III (KMG-III): the genomes of soil and plant-associated and newly described type strains.</title>
        <authorList>
            <person name="Whitman W."/>
        </authorList>
    </citation>
    <scope>NUCLEOTIDE SEQUENCE [LARGE SCALE GENOMIC DNA]</scope>
    <source>
        <strain evidence="2 3">CECT 8804</strain>
    </source>
</reference>
<feature type="transmembrane region" description="Helical" evidence="1">
    <location>
        <begin position="47"/>
        <end position="66"/>
    </location>
</feature>
<evidence type="ECO:0000256" key="1">
    <source>
        <dbReference type="SAM" id="Phobius"/>
    </source>
</evidence>
<sequence length="128" mass="14304">MEPKSYFHLVGYTIALAGFAMIYLSVRPRLVDSGRDGHLKALIPVHFFRYFGLTALLPGIFDLAPAGFSQDYLFQIMAGDVLVAVLALISFALLLMRSPVRIVFAWIFNIVGTLDYLNVWSFMQSGPL</sequence>
<gene>
    <name evidence="2" type="ORF">FHS31_002345</name>
</gene>
<proteinExistence type="predicted"/>
<keyword evidence="1" id="KW-0472">Membrane</keyword>
<feature type="transmembrane region" description="Helical" evidence="1">
    <location>
        <begin position="6"/>
        <end position="26"/>
    </location>
</feature>
<protein>
    <submittedName>
        <fullName evidence="2">Uncharacterized protein</fullName>
    </submittedName>
</protein>